<dbReference type="AlphaFoldDB" id="F5Y2K2"/>
<evidence type="ECO:0000256" key="1">
    <source>
        <dbReference type="SAM" id="MobiDB-lite"/>
    </source>
</evidence>
<sequence>MYPTTEPMTLPGALEPVPNAPPSAAAGLPEVLQLARAGNRVCPLPAPWARLYQLLLAAAARAGTQPPLPPVGAAEWRSTAALAKRMFLRDHLEWAAAHGALPAVQAFLAALPEAQWQRMGD</sequence>
<gene>
    <name evidence="2" type="ordered locus">Rta_12770</name>
</gene>
<dbReference type="STRING" id="365046.Rta_12770"/>
<dbReference type="EMBL" id="CP000245">
    <property type="protein sequence ID" value="AEG92365.1"/>
    <property type="molecule type" value="Genomic_DNA"/>
</dbReference>
<dbReference type="Proteomes" id="UP000008385">
    <property type="component" value="Chromosome"/>
</dbReference>
<reference evidence="2 3" key="2">
    <citation type="journal article" date="2011" name="PLoS ONE">
        <title>The Cyst-Dividing Bacterium Ramlibacter tataouinensis TTB310 Genome Reveals a Well-Stocked Toolbox for Adaptation to a Desert Environment.</title>
        <authorList>
            <person name="De Luca G."/>
            <person name="Barakat M."/>
            <person name="Ortet P."/>
            <person name="Fochesato S."/>
            <person name="Jourlin-Castelli C."/>
            <person name="Ansaldi M."/>
            <person name="Py B."/>
            <person name="Fichant G."/>
            <person name="Coutinho P.M."/>
            <person name="Voulhoux R."/>
            <person name="Bastien O."/>
            <person name="Marechal E."/>
            <person name="Henrissat B."/>
            <person name="Quentin Y."/>
            <person name="Noirot P."/>
            <person name="Filloux A."/>
            <person name="Mejean V."/>
            <person name="Dubow M.S."/>
            <person name="Barras F."/>
            <person name="Barbe V."/>
            <person name="Weissenbach J."/>
            <person name="Mihalcescu I."/>
            <person name="Vermeglio A."/>
            <person name="Achouak W."/>
            <person name="Heulin T."/>
        </authorList>
    </citation>
    <scope>NUCLEOTIDE SEQUENCE [LARGE SCALE GENOMIC DNA]</scope>
    <source>
        <strain evidence="3">ATCC BAA-407 / DSM 14655 / LMG 21543 / TTB310</strain>
    </source>
</reference>
<proteinExistence type="predicted"/>
<protein>
    <submittedName>
        <fullName evidence="2">Uncharacterized protein</fullName>
    </submittedName>
</protein>
<keyword evidence="3" id="KW-1185">Reference proteome</keyword>
<evidence type="ECO:0000313" key="3">
    <source>
        <dbReference type="Proteomes" id="UP000008385"/>
    </source>
</evidence>
<feature type="region of interest" description="Disordered" evidence="1">
    <location>
        <begin position="1"/>
        <end position="21"/>
    </location>
</feature>
<evidence type="ECO:0000313" key="2">
    <source>
        <dbReference type="EMBL" id="AEG92365.1"/>
    </source>
</evidence>
<organism evidence="2 3">
    <name type="scientific">Ramlibacter tataouinensis (strain ATCC BAA-407 / DSM 14655 / LMG 21543 / TTB310)</name>
    <dbReference type="NCBI Taxonomy" id="365046"/>
    <lineage>
        <taxon>Bacteria</taxon>
        <taxon>Pseudomonadati</taxon>
        <taxon>Pseudomonadota</taxon>
        <taxon>Betaproteobacteria</taxon>
        <taxon>Burkholderiales</taxon>
        <taxon>Comamonadaceae</taxon>
        <taxon>Ramlibacter</taxon>
    </lineage>
</organism>
<accession>F5Y2K2</accession>
<dbReference type="KEGG" id="rta:Rta_12770"/>
<reference evidence="3" key="1">
    <citation type="submission" date="2006-01" db="EMBL/GenBank/DDBJ databases">
        <title>Genome of the cyst-dividing bacterium Ramlibacter tataouinensis.</title>
        <authorList>
            <person name="Barakat M."/>
            <person name="Ortet P."/>
            <person name="De Luca G."/>
            <person name="Jourlin-Castelli C."/>
            <person name="Ansaldi M."/>
            <person name="Py B."/>
            <person name="Fichant G."/>
            <person name="Coutinho P."/>
            <person name="Voulhoux R."/>
            <person name="Bastien O."/>
            <person name="Roy S."/>
            <person name="Marechal E."/>
            <person name="Henrissat B."/>
            <person name="Quentin Y."/>
            <person name="Noirot P."/>
            <person name="Filloux A."/>
            <person name="Mejean V."/>
            <person name="DuBow M."/>
            <person name="Barras F."/>
            <person name="Heulin T."/>
        </authorList>
    </citation>
    <scope>NUCLEOTIDE SEQUENCE [LARGE SCALE GENOMIC DNA]</scope>
    <source>
        <strain evidence="3">ATCC BAA-407 / DSM 14655 / LMG 21543 / TTB310</strain>
    </source>
</reference>
<name>F5Y2K2_RAMTT</name>
<dbReference type="HOGENOM" id="CLU_2036103_0_0_4"/>